<organism evidence="1 2">
    <name type="scientific">Halobacillus yeomjeoni</name>
    <dbReference type="NCBI Taxonomy" id="311194"/>
    <lineage>
        <taxon>Bacteria</taxon>
        <taxon>Bacillati</taxon>
        <taxon>Bacillota</taxon>
        <taxon>Bacilli</taxon>
        <taxon>Bacillales</taxon>
        <taxon>Bacillaceae</taxon>
        <taxon>Halobacillus</taxon>
    </lineage>
</organism>
<comment type="caution">
    <text evidence="1">The sequence shown here is derived from an EMBL/GenBank/DDBJ whole genome shotgun (WGS) entry which is preliminary data.</text>
</comment>
<gene>
    <name evidence="1" type="ORF">H0267_05575</name>
</gene>
<name>A0A931HTU1_9BACI</name>
<sequence length="355" mass="40850">MNKISSLPFALCGNTFQPTLPEQWSRGEPPILLGSVAINPKFIERPHVLLKFSEFFQFTLVGLSPKLKITYRLIKEVKNEDRKEILNEWEFEFAAAEEDFGNLDTNQPTVLNYCDRLDKEGKNSITYRIEIIEIQRKNVKRLDITNTSFTATVISGQGEPSSPYSGNRVRRYPSKLHPSIYEISRMQHLQNGNPNHPPFIGCGKTFNPVLPQSLNRGMAPVLLAEVTVNTQKTSQSGTLLTFSSFIKSILRQDHFNHLKFRLVRICLPSGKRDVLMEWPFLREFPSDTDINEPLVYNFCDRYTKTICKYRMELVEARLSVQSSFDISNKSLTAQVFNYRHVVYELFKGEGVSHET</sequence>
<dbReference type="EMBL" id="JADZSC010000001">
    <property type="protein sequence ID" value="MBH0229682.1"/>
    <property type="molecule type" value="Genomic_DNA"/>
</dbReference>
<accession>A0A931HTU1</accession>
<dbReference type="InterPro" id="IPR027972">
    <property type="entry name" value="DUF4489"/>
</dbReference>
<keyword evidence="2" id="KW-1185">Reference proteome</keyword>
<dbReference type="Pfam" id="PF14879">
    <property type="entry name" value="DUF4489"/>
    <property type="match status" value="2"/>
</dbReference>
<dbReference type="Proteomes" id="UP000614490">
    <property type="component" value="Unassembled WGS sequence"/>
</dbReference>
<protein>
    <submittedName>
        <fullName evidence="1">DUF4489 domain-containing protein</fullName>
    </submittedName>
</protein>
<proteinExistence type="predicted"/>
<reference evidence="1 2" key="1">
    <citation type="journal article" date="2005" name="Int. J. Syst. Evol. Microbiol.">
        <title>Halobacillus yeomjeoni sp. nov., isolated from a marine solar saltern in Korea.</title>
        <authorList>
            <person name="Yoon J.H."/>
            <person name="Kang S.J."/>
            <person name="Lee C.H."/>
            <person name="Oh H.W."/>
            <person name="Oh T.K."/>
        </authorList>
    </citation>
    <scope>NUCLEOTIDE SEQUENCE [LARGE SCALE GENOMIC DNA]</scope>
    <source>
        <strain evidence="1 2">KCTC 3957</strain>
    </source>
</reference>
<dbReference type="RefSeq" id="WP_197316277.1">
    <property type="nucleotide sequence ID" value="NZ_JADZSC010000001.1"/>
</dbReference>
<evidence type="ECO:0000313" key="1">
    <source>
        <dbReference type="EMBL" id="MBH0229682.1"/>
    </source>
</evidence>
<evidence type="ECO:0000313" key="2">
    <source>
        <dbReference type="Proteomes" id="UP000614490"/>
    </source>
</evidence>
<dbReference type="AlphaFoldDB" id="A0A931HTU1"/>